<gene>
    <name evidence="1" type="ORF">PGTUg99_009008</name>
</gene>
<protein>
    <submittedName>
        <fullName evidence="1">Uncharacterized protein</fullName>
    </submittedName>
</protein>
<name>A0A5B0MZC7_PUCGR</name>
<dbReference type="EMBL" id="VDEP01000441">
    <property type="protein sequence ID" value="KAA1081514.1"/>
    <property type="molecule type" value="Genomic_DNA"/>
</dbReference>
<organism evidence="1 2">
    <name type="scientific">Puccinia graminis f. sp. tritici</name>
    <dbReference type="NCBI Taxonomy" id="56615"/>
    <lineage>
        <taxon>Eukaryota</taxon>
        <taxon>Fungi</taxon>
        <taxon>Dikarya</taxon>
        <taxon>Basidiomycota</taxon>
        <taxon>Pucciniomycotina</taxon>
        <taxon>Pucciniomycetes</taxon>
        <taxon>Pucciniales</taxon>
        <taxon>Pucciniaceae</taxon>
        <taxon>Puccinia</taxon>
    </lineage>
</organism>
<dbReference type="Proteomes" id="UP000325313">
    <property type="component" value="Unassembled WGS sequence"/>
</dbReference>
<accession>A0A5B0MZC7</accession>
<dbReference type="AlphaFoldDB" id="A0A5B0MZC7"/>
<comment type="caution">
    <text evidence="1">The sequence shown here is derived from an EMBL/GenBank/DDBJ whole genome shotgun (WGS) entry which is preliminary data.</text>
</comment>
<sequence>MPDLPKPIPNPEPVRGLTGFFRICGVRVGTLGRFMPSATVDDDLDKRRPTIS</sequence>
<proteinExistence type="predicted"/>
<evidence type="ECO:0000313" key="1">
    <source>
        <dbReference type="EMBL" id="KAA1081514.1"/>
    </source>
</evidence>
<reference evidence="1 2" key="1">
    <citation type="submission" date="2019-05" db="EMBL/GenBank/DDBJ databases">
        <title>Emergence of the Ug99 lineage of the wheat stem rust pathogen through somatic hybridization.</title>
        <authorList>
            <person name="Li F."/>
            <person name="Upadhyaya N.M."/>
            <person name="Sperschneider J."/>
            <person name="Matny O."/>
            <person name="Nguyen-Phuc H."/>
            <person name="Mago R."/>
            <person name="Raley C."/>
            <person name="Miller M.E."/>
            <person name="Silverstein K.A.T."/>
            <person name="Henningsen E."/>
            <person name="Hirsch C.D."/>
            <person name="Visser B."/>
            <person name="Pretorius Z.A."/>
            <person name="Steffenson B.J."/>
            <person name="Schwessinger B."/>
            <person name="Dodds P.N."/>
            <person name="Figueroa M."/>
        </authorList>
    </citation>
    <scope>NUCLEOTIDE SEQUENCE [LARGE SCALE GENOMIC DNA]</scope>
    <source>
        <strain evidence="1 2">Ug99</strain>
    </source>
</reference>
<evidence type="ECO:0000313" key="2">
    <source>
        <dbReference type="Proteomes" id="UP000325313"/>
    </source>
</evidence>